<evidence type="ECO:0000313" key="7">
    <source>
        <dbReference type="EMBL" id="CAB5030468.1"/>
    </source>
</evidence>
<dbReference type="EMBL" id="CAEZYK010000053">
    <property type="protein sequence ID" value="CAB4726259.1"/>
    <property type="molecule type" value="Genomic_DNA"/>
</dbReference>
<proteinExistence type="inferred from homology"/>
<dbReference type="EMBL" id="CAFBPQ010000051">
    <property type="protein sequence ID" value="CAB5030468.1"/>
    <property type="molecule type" value="Genomic_DNA"/>
</dbReference>
<dbReference type="NCBIfam" id="TIGR00002">
    <property type="entry name" value="S16"/>
    <property type="match status" value="1"/>
</dbReference>
<dbReference type="PANTHER" id="PTHR12919:SF20">
    <property type="entry name" value="SMALL RIBOSOMAL SUBUNIT PROTEIN BS16M"/>
    <property type="match status" value="1"/>
</dbReference>
<gene>
    <name evidence="4" type="ORF">UFOPK2683_00997</name>
    <name evidence="5" type="ORF">UFOPK3605_01649</name>
    <name evidence="6" type="ORF">UFOPK3897_00280</name>
    <name evidence="7" type="ORF">UFOPK4121_01315</name>
</gene>
<evidence type="ECO:0000313" key="5">
    <source>
        <dbReference type="EMBL" id="CAB4920820.1"/>
    </source>
</evidence>
<evidence type="ECO:0000256" key="3">
    <source>
        <dbReference type="SAM" id="MobiDB-lite"/>
    </source>
</evidence>
<dbReference type="EMBL" id="CAFBOF010000003">
    <property type="protein sequence ID" value="CAB4969547.1"/>
    <property type="molecule type" value="Genomic_DNA"/>
</dbReference>
<dbReference type="InterPro" id="IPR000307">
    <property type="entry name" value="Ribosomal_bS16"/>
</dbReference>
<dbReference type="SUPFAM" id="SSF54565">
    <property type="entry name" value="Ribosomal protein S16"/>
    <property type="match status" value="1"/>
</dbReference>
<dbReference type="GO" id="GO:0005737">
    <property type="term" value="C:cytoplasm"/>
    <property type="evidence" value="ECO:0007669"/>
    <property type="project" value="UniProtKB-ARBA"/>
</dbReference>
<accession>A0A6J7RPV2</accession>
<dbReference type="Gene3D" id="3.30.1320.10">
    <property type="match status" value="1"/>
</dbReference>
<protein>
    <submittedName>
        <fullName evidence="7">Unannotated protein</fullName>
    </submittedName>
</protein>
<dbReference type="PANTHER" id="PTHR12919">
    <property type="entry name" value="30S RIBOSOMAL PROTEIN S16"/>
    <property type="match status" value="1"/>
</dbReference>
<sequence>MSVKIRLMRVGKRKQPSYRVVVADERQARDGRIIETIGNYGPRQDPSHLEIKNDRALDWLRKGAQPTESVQKLLTVSGVWAEFVADKSGPVDTKLNRRGFSTGRAVTTKTKKRPEPEVAAPAKEAVAEEVVAEAVSEAVAEEVVAEAVAEEVVTEAVSEEVVEESAE</sequence>
<evidence type="ECO:0000313" key="4">
    <source>
        <dbReference type="EMBL" id="CAB4726259.1"/>
    </source>
</evidence>
<evidence type="ECO:0000256" key="2">
    <source>
        <dbReference type="ARBA" id="ARBA00023274"/>
    </source>
</evidence>
<dbReference type="AlphaFoldDB" id="A0A6J7RPV2"/>
<keyword evidence="2" id="KW-0687">Ribonucleoprotein</keyword>
<evidence type="ECO:0000313" key="6">
    <source>
        <dbReference type="EMBL" id="CAB4969547.1"/>
    </source>
</evidence>
<dbReference type="EMBL" id="CAFBMM010000150">
    <property type="protein sequence ID" value="CAB4920820.1"/>
    <property type="molecule type" value="Genomic_DNA"/>
</dbReference>
<dbReference type="GO" id="GO:0003735">
    <property type="term" value="F:structural constituent of ribosome"/>
    <property type="evidence" value="ECO:0007669"/>
    <property type="project" value="InterPro"/>
</dbReference>
<name>A0A6J7RPV2_9ZZZZ</name>
<dbReference type="GO" id="GO:0015935">
    <property type="term" value="C:small ribosomal subunit"/>
    <property type="evidence" value="ECO:0007669"/>
    <property type="project" value="TreeGrafter"/>
</dbReference>
<dbReference type="HAMAP" id="MF_00385">
    <property type="entry name" value="Ribosomal_bS16"/>
    <property type="match status" value="1"/>
</dbReference>
<dbReference type="GO" id="GO:0006412">
    <property type="term" value="P:translation"/>
    <property type="evidence" value="ECO:0007669"/>
    <property type="project" value="InterPro"/>
</dbReference>
<organism evidence="7">
    <name type="scientific">freshwater metagenome</name>
    <dbReference type="NCBI Taxonomy" id="449393"/>
    <lineage>
        <taxon>unclassified sequences</taxon>
        <taxon>metagenomes</taxon>
        <taxon>ecological metagenomes</taxon>
    </lineage>
</organism>
<reference evidence="7" key="1">
    <citation type="submission" date="2020-05" db="EMBL/GenBank/DDBJ databases">
        <authorList>
            <person name="Chiriac C."/>
            <person name="Salcher M."/>
            <person name="Ghai R."/>
            <person name="Kavagutti S V."/>
        </authorList>
    </citation>
    <scope>NUCLEOTIDE SEQUENCE</scope>
</reference>
<keyword evidence="1" id="KW-0689">Ribosomal protein</keyword>
<evidence type="ECO:0000256" key="1">
    <source>
        <dbReference type="ARBA" id="ARBA00022980"/>
    </source>
</evidence>
<dbReference type="InterPro" id="IPR023803">
    <property type="entry name" value="Ribosomal_bS16_dom_sf"/>
</dbReference>
<dbReference type="Pfam" id="PF00886">
    <property type="entry name" value="Ribosomal_S16"/>
    <property type="match status" value="1"/>
</dbReference>
<feature type="region of interest" description="Disordered" evidence="3">
    <location>
        <begin position="95"/>
        <end position="121"/>
    </location>
</feature>